<dbReference type="STRING" id="35525.A0A164HAJ9"/>
<feature type="non-terminal residue" evidence="1">
    <location>
        <position position="1"/>
    </location>
</feature>
<organism evidence="1 2">
    <name type="scientific">Daphnia magna</name>
    <dbReference type="NCBI Taxonomy" id="35525"/>
    <lineage>
        <taxon>Eukaryota</taxon>
        <taxon>Metazoa</taxon>
        <taxon>Ecdysozoa</taxon>
        <taxon>Arthropoda</taxon>
        <taxon>Crustacea</taxon>
        <taxon>Branchiopoda</taxon>
        <taxon>Diplostraca</taxon>
        <taxon>Cladocera</taxon>
        <taxon>Anomopoda</taxon>
        <taxon>Daphniidae</taxon>
        <taxon>Daphnia</taxon>
    </lineage>
</organism>
<proteinExistence type="predicted"/>
<dbReference type="GO" id="GO:0042073">
    <property type="term" value="P:intraciliary transport"/>
    <property type="evidence" value="ECO:0007669"/>
    <property type="project" value="TreeGrafter"/>
</dbReference>
<keyword evidence="2" id="KW-1185">Reference proteome</keyword>
<dbReference type="PANTHER" id="PTHR44117:SF1">
    <property type="entry name" value="INTRAFLAGELLAR TRANSPORT PROTEIN 88 HOMOLOG"/>
    <property type="match status" value="1"/>
</dbReference>
<dbReference type="AlphaFoldDB" id="A0A164HAJ9"/>
<evidence type="ECO:0000313" key="2">
    <source>
        <dbReference type="Proteomes" id="UP000076858"/>
    </source>
</evidence>
<dbReference type="GO" id="GO:0036064">
    <property type="term" value="C:ciliary basal body"/>
    <property type="evidence" value="ECO:0007669"/>
    <property type="project" value="TreeGrafter"/>
</dbReference>
<dbReference type="GO" id="GO:1905515">
    <property type="term" value="P:non-motile cilium assembly"/>
    <property type="evidence" value="ECO:0007669"/>
    <property type="project" value="TreeGrafter"/>
</dbReference>
<dbReference type="GO" id="GO:0097730">
    <property type="term" value="C:non-motile cilium"/>
    <property type="evidence" value="ECO:0007669"/>
    <property type="project" value="TreeGrafter"/>
</dbReference>
<dbReference type="SUPFAM" id="SSF48452">
    <property type="entry name" value="TPR-like"/>
    <property type="match status" value="1"/>
</dbReference>
<dbReference type="Gene3D" id="1.25.40.10">
    <property type="entry name" value="Tetratricopeptide repeat domain"/>
    <property type="match status" value="1"/>
</dbReference>
<comment type="caution">
    <text evidence="1">The sequence shown here is derived from an EMBL/GenBank/DDBJ whole genome shotgun (WGS) entry which is preliminary data.</text>
</comment>
<gene>
    <name evidence="1" type="ORF">APZ42_004032</name>
</gene>
<keyword evidence="1" id="KW-0969">Cilium</keyword>
<keyword evidence="1" id="KW-0966">Cell projection</keyword>
<accession>A0A164HAJ9</accession>
<dbReference type="InterPro" id="IPR019734">
    <property type="entry name" value="TPR_rpt"/>
</dbReference>
<name>A0A164HAJ9_9CRUS</name>
<evidence type="ECO:0000313" key="1">
    <source>
        <dbReference type="EMBL" id="KZR99911.1"/>
    </source>
</evidence>
<dbReference type="GO" id="GO:0097546">
    <property type="term" value="C:ciliary base"/>
    <property type="evidence" value="ECO:0007669"/>
    <property type="project" value="TreeGrafter"/>
</dbReference>
<dbReference type="OrthoDB" id="1926212at2759"/>
<dbReference type="GO" id="GO:0005814">
    <property type="term" value="C:centriole"/>
    <property type="evidence" value="ECO:0007669"/>
    <property type="project" value="TreeGrafter"/>
</dbReference>
<dbReference type="EMBL" id="LRGB01012282">
    <property type="protein sequence ID" value="KZR99911.1"/>
    <property type="molecule type" value="Genomic_DNA"/>
</dbReference>
<dbReference type="PANTHER" id="PTHR44117">
    <property type="entry name" value="INTRAFLAGELLAR TRANSPORT PROTEIN 88 HOMOLOG"/>
    <property type="match status" value="1"/>
</dbReference>
<protein>
    <submittedName>
        <fullName evidence="1">Intraflagellar transport protein 88</fullName>
    </submittedName>
</protein>
<sequence>TNYVIQQGDVASAEKYAEVARDLDPYNAAAFVCLGSYSLRRSDFNKAKDFILCALDNDAACVEALYNLGLTYRSTNQVEKSMEQFVKLQMVLRHQPEVLFQIANLNEDLGNDEQAIEW</sequence>
<reference evidence="1 2" key="1">
    <citation type="submission" date="2016-03" db="EMBL/GenBank/DDBJ databases">
        <title>EvidentialGene: Evidence-directed Construction of Genes on Genomes.</title>
        <authorList>
            <person name="Gilbert D.G."/>
            <person name="Choi J.-H."/>
            <person name="Mockaitis K."/>
            <person name="Colbourne J."/>
            <person name="Pfrender M."/>
        </authorList>
    </citation>
    <scope>NUCLEOTIDE SEQUENCE [LARGE SCALE GENOMIC DNA]</scope>
    <source>
        <strain evidence="1 2">Xinb3</strain>
        <tissue evidence="1">Complete organism</tissue>
    </source>
</reference>
<dbReference type="Pfam" id="PF13181">
    <property type="entry name" value="TPR_8"/>
    <property type="match status" value="1"/>
</dbReference>
<dbReference type="Proteomes" id="UP000076858">
    <property type="component" value="Unassembled WGS sequence"/>
</dbReference>
<dbReference type="GO" id="GO:0019894">
    <property type="term" value="F:kinesin binding"/>
    <property type="evidence" value="ECO:0007669"/>
    <property type="project" value="TreeGrafter"/>
</dbReference>
<keyword evidence="1" id="KW-0282">Flagellum</keyword>
<dbReference type="InterPro" id="IPR011990">
    <property type="entry name" value="TPR-like_helical_dom_sf"/>
</dbReference>